<dbReference type="PANTHER" id="PTHR45228:SF1">
    <property type="entry name" value="CYCLIC DI-GMP PHOSPHODIESTERASE TM_0186"/>
    <property type="match status" value="1"/>
</dbReference>
<dbReference type="Proteomes" id="UP000000602">
    <property type="component" value="Chromosome"/>
</dbReference>
<feature type="domain" description="HD-GYP" evidence="2">
    <location>
        <begin position="394"/>
        <end position="591"/>
    </location>
</feature>
<feature type="transmembrane region" description="Helical" evidence="1">
    <location>
        <begin position="352"/>
        <end position="372"/>
    </location>
</feature>
<evidence type="ECO:0000313" key="3">
    <source>
        <dbReference type="EMBL" id="CAG36800.1"/>
    </source>
</evidence>
<dbReference type="PROSITE" id="PS51832">
    <property type="entry name" value="HD_GYP"/>
    <property type="match status" value="1"/>
</dbReference>
<dbReference type="KEGG" id="dps:DP2071"/>
<dbReference type="OrthoDB" id="9764337at2"/>
<organism evidence="3 4">
    <name type="scientific">Desulfotalea psychrophila (strain LSv54 / DSM 12343)</name>
    <dbReference type="NCBI Taxonomy" id="177439"/>
    <lineage>
        <taxon>Bacteria</taxon>
        <taxon>Pseudomonadati</taxon>
        <taxon>Thermodesulfobacteriota</taxon>
        <taxon>Desulfobulbia</taxon>
        <taxon>Desulfobulbales</taxon>
        <taxon>Desulfocapsaceae</taxon>
        <taxon>Desulfotalea</taxon>
    </lineage>
</organism>
<evidence type="ECO:0000256" key="1">
    <source>
        <dbReference type="SAM" id="Phobius"/>
    </source>
</evidence>
<dbReference type="Gene3D" id="1.10.3210.10">
    <property type="entry name" value="Hypothetical protein af1432"/>
    <property type="match status" value="1"/>
</dbReference>
<dbReference type="InterPro" id="IPR037522">
    <property type="entry name" value="HD_GYP_dom"/>
</dbReference>
<keyword evidence="1" id="KW-0812">Transmembrane</keyword>
<dbReference type="Pfam" id="PF13487">
    <property type="entry name" value="HD_5"/>
    <property type="match status" value="1"/>
</dbReference>
<dbReference type="SUPFAM" id="SSF109604">
    <property type="entry name" value="HD-domain/PDEase-like"/>
    <property type="match status" value="1"/>
</dbReference>
<dbReference type="AlphaFoldDB" id="Q6ALH5"/>
<dbReference type="EMBL" id="CR522870">
    <property type="protein sequence ID" value="CAG36800.1"/>
    <property type="molecule type" value="Genomic_DNA"/>
</dbReference>
<dbReference type="HOGENOM" id="CLU_033333_1_0_7"/>
<sequence length="591" mass="66579">MKNLPASGVKMQKKIFSPLYILALFLFLSASRAYAYSPAYKILILHSYSMDYMWTEELHQGITETLEKMSPPSQFRVEFMDTKNFFNEAYIKSLAHTYTLKYAEVQFDGIVVTDNNALAFMTSYGKDIFPGVPVVACGINDARPPEEGSNIKSIIAAGADHGETIRQALKYWPDAKRLFVLYDATPTGQFIASEVRQSLSSLEAPLKAQFISDKSLDELKRFVATRKATDLVYTLPFFRDITGNVFAEGQAVRELASLSSVPILASWSFQLGTGVIGGRCVSPYYSGELAMRTLMEILDGQAVPPFQSHVSVFENRYDYEVVKQFGIQEKLLPEDTIFINRPLSFYEKHRDVLLPAGIVIAILSIIATLLFLNLQKQRTINVTNARLIALDKELITTQRELVSTLGEVIEVRSKETGNHVKRVAKISRLIGEKIGLSDHELETLEAASPMHDVGKIGIPESILQKPGKLTDAEFDVIKTHTTIGKDILGSSDRELLSIACIIAHQHHERWDGTGYPAGLDGEKISIYARITMLADIYDALSSDRSYKTAWSEKQIYEYIRSKREKFFDPYLVDVFFEHIGEVRAIRTQYRK</sequence>
<name>Q6ALH5_DESPS</name>
<dbReference type="STRING" id="177439.DP2071"/>
<keyword evidence="1" id="KW-1133">Transmembrane helix</keyword>
<dbReference type="PANTHER" id="PTHR45228">
    <property type="entry name" value="CYCLIC DI-GMP PHOSPHODIESTERASE TM_0186-RELATED"/>
    <property type="match status" value="1"/>
</dbReference>
<evidence type="ECO:0000313" key="4">
    <source>
        <dbReference type="Proteomes" id="UP000000602"/>
    </source>
</evidence>
<dbReference type="InterPro" id="IPR052020">
    <property type="entry name" value="Cyclic_di-GMP/3'3'-cGAMP_PDE"/>
</dbReference>
<dbReference type="eggNOG" id="COG3437">
    <property type="taxonomic scope" value="Bacteria"/>
</dbReference>
<keyword evidence="4" id="KW-1185">Reference proteome</keyword>
<proteinExistence type="predicted"/>
<gene>
    <name evidence="3" type="ordered locus">DP2071</name>
</gene>
<keyword evidence="1" id="KW-0472">Membrane</keyword>
<dbReference type="InterPro" id="IPR003607">
    <property type="entry name" value="HD/PDEase_dom"/>
</dbReference>
<dbReference type="CDD" id="cd00077">
    <property type="entry name" value="HDc"/>
    <property type="match status" value="1"/>
</dbReference>
<protein>
    <recommendedName>
        <fullName evidence="2">HD-GYP domain-containing protein</fullName>
    </recommendedName>
</protein>
<dbReference type="eggNOG" id="COG1879">
    <property type="taxonomic scope" value="Bacteria"/>
</dbReference>
<evidence type="ECO:0000259" key="2">
    <source>
        <dbReference type="PROSITE" id="PS51832"/>
    </source>
</evidence>
<accession>Q6ALH5</accession>
<dbReference type="SMART" id="SM00471">
    <property type="entry name" value="HDc"/>
    <property type="match status" value="1"/>
</dbReference>
<reference evidence="4" key="1">
    <citation type="journal article" date="2004" name="Environ. Microbiol.">
        <title>The genome of Desulfotalea psychrophila, a sulfate-reducing bacterium from permanently cold Arctic sediments.</title>
        <authorList>
            <person name="Rabus R."/>
            <person name="Ruepp A."/>
            <person name="Frickey T."/>
            <person name="Rattei T."/>
            <person name="Fartmann B."/>
            <person name="Stark M."/>
            <person name="Bauer M."/>
            <person name="Zibat A."/>
            <person name="Lombardot T."/>
            <person name="Becker I."/>
            <person name="Amann J."/>
            <person name="Gellner K."/>
            <person name="Teeling H."/>
            <person name="Leuschner W.D."/>
            <person name="Gloeckner F.-O."/>
            <person name="Lupas A.N."/>
            <person name="Amann R."/>
            <person name="Klenk H.-P."/>
        </authorList>
    </citation>
    <scope>NUCLEOTIDE SEQUENCE [LARGE SCALE GENOMIC DNA]</scope>
    <source>
        <strain evidence="4">DSM 12343 / LSv54</strain>
    </source>
</reference>